<evidence type="ECO:0000313" key="2">
    <source>
        <dbReference type="Proteomes" id="UP001501565"/>
    </source>
</evidence>
<dbReference type="Pfam" id="PF18982">
    <property type="entry name" value="JetA"/>
    <property type="match status" value="1"/>
</dbReference>
<accession>A0ABP7MKR4</accession>
<proteinExistence type="predicted"/>
<reference evidence="2" key="1">
    <citation type="journal article" date="2019" name="Int. J. Syst. Evol. Microbiol.">
        <title>The Global Catalogue of Microorganisms (GCM) 10K type strain sequencing project: providing services to taxonomists for standard genome sequencing and annotation.</title>
        <authorList>
            <consortium name="The Broad Institute Genomics Platform"/>
            <consortium name="The Broad Institute Genome Sequencing Center for Infectious Disease"/>
            <person name="Wu L."/>
            <person name="Ma J."/>
        </authorList>
    </citation>
    <scope>NUCLEOTIDE SEQUENCE [LARGE SCALE GENOMIC DNA]</scope>
    <source>
        <strain evidence="2">JCM 17551</strain>
    </source>
</reference>
<organism evidence="1 2">
    <name type="scientific">Litoribacillus peritrichatus</name>
    <dbReference type="NCBI Taxonomy" id="718191"/>
    <lineage>
        <taxon>Bacteria</taxon>
        <taxon>Pseudomonadati</taxon>
        <taxon>Pseudomonadota</taxon>
        <taxon>Gammaproteobacteria</taxon>
        <taxon>Oceanospirillales</taxon>
        <taxon>Oceanospirillaceae</taxon>
        <taxon>Litoribacillus</taxon>
    </lineage>
</organism>
<sequence length="492" mass="56908">MFMDRNKSVSLFDRVPEKIFRTLGANEHSRRNWALLDHLYLDFFSPESEQPEGDGWTQKRVIVSVEAFLFRWDEQYETSPEEIETPLNARAHSALNQLLENRWLSLDRVGFVHYVVMRPTVQSLFELLKNFAEQGPEFIGGRVQSIRNNLAQVHGDPKNNAGVFQVAARECSALLRMLNTTRMRVEEASEEFRKQKSAGTFLEKFFGDYISSLYIGDYAELFSKNHPLTARWDIIDMVCQIADEDEKRKELRNWYRKNLRLANDDEADQILEADIRKVMGLSQVDRMLTRLKDSVSKANDQALGYLEYQVRSQGDFSQKIDDVLMVINNTAESLVDQEPELSLGFSSGNLFHEAMLKLPAPPPRINRGAKIQKHILSPEQQVRRLLRQIMKGNRLVSEKKILDYVSEHIRERQEISNNSIPITQINDLCMAAMFTRLGVIAKRKANNPRAVSAGLNKVFREFEFELTEDRFENEYMSGPVVKVKRIKKGARQ</sequence>
<dbReference type="Proteomes" id="UP001501565">
    <property type="component" value="Unassembled WGS sequence"/>
</dbReference>
<comment type="caution">
    <text evidence="1">The sequence shown here is derived from an EMBL/GenBank/DDBJ whole genome shotgun (WGS) entry which is preliminary data.</text>
</comment>
<evidence type="ECO:0000313" key="1">
    <source>
        <dbReference type="EMBL" id="GAA3923811.1"/>
    </source>
</evidence>
<keyword evidence="2" id="KW-1185">Reference proteome</keyword>
<name>A0ABP7MKR4_9GAMM</name>
<protein>
    <submittedName>
        <fullName evidence="1">Uncharacterized protein</fullName>
    </submittedName>
</protein>
<dbReference type="EMBL" id="BAABBN010000007">
    <property type="protein sequence ID" value="GAA3923811.1"/>
    <property type="molecule type" value="Genomic_DNA"/>
</dbReference>
<dbReference type="InterPro" id="IPR043773">
    <property type="entry name" value="JetA"/>
</dbReference>
<gene>
    <name evidence="1" type="ORF">GCM10022277_19520</name>
</gene>